<dbReference type="AlphaFoldDB" id="A0A9D1U2X3"/>
<dbReference type="Gene3D" id="3.10.450.40">
    <property type="match status" value="2"/>
</dbReference>
<name>A0A9D1U2X3_9LACO</name>
<proteinExistence type="predicted"/>
<protein>
    <submittedName>
        <fullName evidence="3">DUF5590 domain-containing protein</fullName>
    </submittedName>
</protein>
<evidence type="ECO:0000313" key="4">
    <source>
        <dbReference type="Proteomes" id="UP000886878"/>
    </source>
</evidence>
<reference evidence="3" key="1">
    <citation type="journal article" date="2021" name="PeerJ">
        <title>Extensive microbial diversity within the chicken gut microbiome revealed by metagenomics and culture.</title>
        <authorList>
            <person name="Gilroy R."/>
            <person name="Ravi A."/>
            <person name="Getino M."/>
            <person name="Pursley I."/>
            <person name="Horton D.L."/>
            <person name="Alikhan N.F."/>
            <person name="Baker D."/>
            <person name="Gharbi K."/>
            <person name="Hall N."/>
            <person name="Watson M."/>
            <person name="Adriaenssens E.M."/>
            <person name="Foster-Nyarko E."/>
            <person name="Jarju S."/>
            <person name="Secka A."/>
            <person name="Antonio M."/>
            <person name="Oren A."/>
            <person name="Chaudhuri R.R."/>
            <person name="La Ragione R."/>
            <person name="Hildebrand F."/>
            <person name="Pallen M.J."/>
        </authorList>
    </citation>
    <scope>NUCLEOTIDE SEQUENCE</scope>
    <source>
        <strain evidence="3">ChiHejej3B27-2180</strain>
    </source>
</reference>
<dbReference type="Proteomes" id="UP000886878">
    <property type="component" value="Unassembled WGS sequence"/>
</dbReference>
<evidence type="ECO:0000259" key="2">
    <source>
        <dbReference type="Pfam" id="PF17881"/>
    </source>
</evidence>
<dbReference type="Pfam" id="PF17881">
    <property type="entry name" value="TseB"/>
    <property type="match status" value="1"/>
</dbReference>
<feature type="domain" description="Cell wall elongation regulator TseB-like" evidence="2">
    <location>
        <begin position="51"/>
        <end position="95"/>
    </location>
</feature>
<reference evidence="3" key="2">
    <citation type="submission" date="2021-04" db="EMBL/GenBank/DDBJ databases">
        <authorList>
            <person name="Gilroy R."/>
        </authorList>
    </citation>
    <scope>NUCLEOTIDE SEQUENCE</scope>
    <source>
        <strain evidence="3">ChiHejej3B27-2180</strain>
    </source>
</reference>
<keyword evidence="1" id="KW-0812">Transmembrane</keyword>
<dbReference type="InterPro" id="IPR041401">
    <property type="entry name" value="TseB-like_dom"/>
</dbReference>
<comment type="caution">
    <text evidence="3">The sequence shown here is derived from an EMBL/GenBank/DDBJ whole genome shotgun (WGS) entry which is preliminary data.</text>
</comment>
<dbReference type="InterPro" id="IPR046350">
    <property type="entry name" value="Cystatin_sf"/>
</dbReference>
<evidence type="ECO:0000256" key="1">
    <source>
        <dbReference type="SAM" id="Phobius"/>
    </source>
</evidence>
<accession>A0A9D1U2X3</accession>
<organism evidence="3 4">
    <name type="scientific">Candidatus Limosilactobacillus merdipullorum</name>
    <dbReference type="NCBI Taxonomy" id="2838653"/>
    <lineage>
        <taxon>Bacteria</taxon>
        <taxon>Bacillati</taxon>
        <taxon>Bacillota</taxon>
        <taxon>Bacilli</taxon>
        <taxon>Lactobacillales</taxon>
        <taxon>Lactobacillaceae</taxon>
        <taxon>Limosilactobacillus</taxon>
    </lineage>
</organism>
<feature type="transmembrane region" description="Helical" evidence="1">
    <location>
        <begin position="20"/>
        <end position="40"/>
    </location>
</feature>
<sequence length="172" mass="19802">MQSRREIQRQNSENRSLKVVRNLLLIILLIFLLGWITYAVSNSPRAAAQRQAVGIARKYAGLRKENAFYIYNREKTYYTVAGENNKNQQVLVIVPQKGGNVRVVQQSKGITKNQALTKVWRQEKPKKVLKVAPGVFNDHVVWEVTYQNSRGNLCYDLLRFSNGQLVQQINNL</sequence>
<evidence type="ECO:0000313" key="3">
    <source>
        <dbReference type="EMBL" id="HIW70228.1"/>
    </source>
</evidence>
<keyword evidence="1" id="KW-1133">Transmembrane helix</keyword>
<gene>
    <name evidence="3" type="ORF">H9876_02435</name>
</gene>
<dbReference type="SUPFAM" id="SSF54403">
    <property type="entry name" value="Cystatin/monellin"/>
    <property type="match status" value="2"/>
</dbReference>
<keyword evidence="1" id="KW-0472">Membrane</keyword>
<dbReference type="EMBL" id="DXGK01000043">
    <property type="protein sequence ID" value="HIW70228.1"/>
    <property type="molecule type" value="Genomic_DNA"/>
</dbReference>